<dbReference type="AlphaFoldDB" id="A0A926JVW7"/>
<comment type="caution">
    <text evidence="3">The sequence shown here is derived from an EMBL/GenBank/DDBJ whole genome shotgun (WGS) entry which is preliminary data.</text>
</comment>
<dbReference type="InterPro" id="IPR013538">
    <property type="entry name" value="ASHA1/2-like_C"/>
</dbReference>
<evidence type="ECO:0000259" key="2">
    <source>
        <dbReference type="Pfam" id="PF08327"/>
    </source>
</evidence>
<feature type="domain" description="Activator of Hsp90 ATPase homologue 1/2-like C-terminal" evidence="2">
    <location>
        <begin position="13"/>
        <end position="135"/>
    </location>
</feature>
<dbReference type="Gene3D" id="3.30.530.20">
    <property type="match status" value="1"/>
</dbReference>
<evidence type="ECO:0000313" key="3">
    <source>
        <dbReference type="EMBL" id="MBC9798153.1"/>
    </source>
</evidence>
<gene>
    <name evidence="3" type="ORF">IBL28_19445</name>
</gene>
<keyword evidence="4" id="KW-1185">Reference proteome</keyword>
<evidence type="ECO:0000313" key="4">
    <source>
        <dbReference type="Proteomes" id="UP000653730"/>
    </source>
</evidence>
<organism evidence="3 4">
    <name type="scientific">Sinomicrobium weinanense</name>
    <dbReference type="NCBI Taxonomy" id="2842200"/>
    <lineage>
        <taxon>Bacteria</taxon>
        <taxon>Pseudomonadati</taxon>
        <taxon>Bacteroidota</taxon>
        <taxon>Flavobacteriia</taxon>
        <taxon>Flavobacteriales</taxon>
        <taxon>Flavobacteriaceae</taxon>
        <taxon>Sinomicrobium</taxon>
    </lineage>
</organism>
<dbReference type="RefSeq" id="WP_187967279.1">
    <property type="nucleotide sequence ID" value="NZ_JACVDC010000092.1"/>
</dbReference>
<sequence>MKNDPLIIERTLNAPVEKVWQALTVKEQMKQWYFDLAEFRPEVGFKFQFMAGKDEKMYLHLCQVTEVVENRKLSYTWRYDGYEGNSHVIFELFPEGDRTRIKLTHEGLETFPESNPDLAPENFAEGWTYIMGTALPGFVESVVKG</sequence>
<protein>
    <submittedName>
        <fullName evidence="3">SRPBCC domain-containing protein</fullName>
    </submittedName>
</protein>
<name>A0A926JVW7_9FLAO</name>
<dbReference type="EMBL" id="JACVDC010000092">
    <property type="protein sequence ID" value="MBC9798153.1"/>
    <property type="molecule type" value="Genomic_DNA"/>
</dbReference>
<evidence type="ECO:0000256" key="1">
    <source>
        <dbReference type="ARBA" id="ARBA00006817"/>
    </source>
</evidence>
<proteinExistence type="inferred from homology"/>
<dbReference type="SUPFAM" id="SSF55961">
    <property type="entry name" value="Bet v1-like"/>
    <property type="match status" value="1"/>
</dbReference>
<reference evidence="3 4" key="1">
    <citation type="submission" date="2020-09" db="EMBL/GenBank/DDBJ databases">
        <title>Sinomicrobium weinanense sp. nov., a halophilic bacteria isolated from saline-alkali soil.</title>
        <authorList>
            <person name="Wu P."/>
            <person name="Ren H."/>
            <person name="Mei Y."/>
            <person name="Liang Y."/>
            <person name="Chen Z."/>
        </authorList>
    </citation>
    <scope>NUCLEOTIDE SEQUENCE [LARGE SCALE GENOMIC DNA]</scope>
    <source>
        <strain evidence="3 4">FJxs</strain>
    </source>
</reference>
<accession>A0A926JVW7</accession>
<dbReference type="Proteomes" id="UP000653730">
    <property type="component" value="Unassembled WGS sequence"/>
</dbReference>
<comment type="similarity">
    <text evidence="1">Belongs to the AHA1 family.</text>
</comment>
<dbReference type="Pfam" id="PF08327">
    <property type="entry name" value="AHSA1"/>
    <property type="match status" value="1"/>
</dbReference>
<dbReference type="CDD" id="cd07814">
    <property type="entry name" value="SRPBCC_CalC_Aha1-like"/>
    <property type="match status" value="1"/>
</dbReference>
<dbReference type="InterPro" id="IPR023393">
    <property type="entry name" value="START-like_dom_sf"/>
</dbReference>